<feature type="compositionally biased region" description="Basic and acidic residues" evidence="1">
    <location>
        <begin position="160"/>
        <end position="177"/>
    </location>
</feature>
<feature type="region of interest" description="Disordered" evidence="1">
    <location>
        <begin position="1"/>
        <end position="177"/>
    </location>
</feature>
<dbReference type="OrthoDB" id="330499at2759"/>
<gene>
    <name evidence="2" type="ORF">CGOC_LOCUS7939</name>
</gene>
<dbReference type="AlphaFoldDB" id="A0A3P6T2Y0"/>
<evidence type="ECO:0000313" key="2">
    <source>
        <dbReference type="EMBL" id="VDK82262.1"/>
    </source>
</evidence>
<evidence type="ECO:0000256" key="1">
    <source>
        <dbReference type="SAM" id="MobiDB-lite"/>
    </source>
</evidence>
<keyword evidence="3" id="KW-1185">Reference proteome</keyword>
<reference evidence="2 3" key="1">
    <citation type="submission" date="2018-11" db="EMBL/GenBank/DDBJ databases">
        <authorList>
            <consortium name="Pathogen Informatics"/>
        </authorList>
    </citation>
    <scope>NUCLEOTIDE SEQUENCE [LARGE SCALE GENOMIC DNA]</scope>
</reference>
<feature type="compositionally biased region" description="Basic and acidic residues" evidence="1">
    <location>
        <begin position="49"/>
        <end position="84"/>
    </location>
</feature>
<dbReference type="Proteomes" id="UP000271889">
    <property type="component" value="Unassembled WGS sequence"/>
</dbReference>
<accession>A0A3P6T2Y0</accession>
<protein>
    <submittedName>
        <fullName evidence="2">Uncharacterized protein</fullName>
    </submittedName>
</protein>
<feature type="non-terminal residue" evidence="2">
    <location>
        <position position="241"/>
    </location>
</feature>
<sequence>MRSSYKSFGPSQSILSYNPAPPLARSGSSSTRPVNRYEQPPATAQQNQYRDRGSFLREAGRESGTDYSARSREIRRLSDDKKAQDGATSSRIPRSEETNALLERYGVRKSSNAQTAAQTYLQQRRQQQQQSYPDSGTSARRSLDGGSSTSAVGDVVSKPEFPKPKDQKPTSQDEHITQSEYIARLLAAHNRVDELLKSRGLSAEDESKYLRAWKRIPLLRKQNRVPTTGNSSDSGLSTDDE</sequence>
<feature type="compositionally biased region" description="Polar residues" evidence="1">
    <location>
        <begin position="131"/>
        <end position="151"/>
    </location>
</feature>
<proteinExistence type="predicted"/>
<feature type="compositionally biased region" description="Polar residues" evidence="1">
    <location>
        <begin position="224"/>
        <end position="241"/>
    </location>
</feature>
<feature type="compositionally biased region" description="Low complexity" evidence="1">
    <location>
        <begin position="113"/>
        <end position="130"/>
    </location>
</feature>
<dbReference type="EMBL" id="UYRV01028335">
    <property type="protein sequence ID" value="VDK82262.1"/>
    <property type="molecule type" value="Genomic_DNA"/>
</dbReference>
<evidence type="ECO:0000313" key="3">
    <source>
        <dbReference type="Proteomes" id="UP000271889"/>
    </source>
</evidence>
<organism evidence="2 3">
    <name type="scientific">Cylicostephanus goldi</name>
    <name type="common">Nematode worm</name>
    <dbReference type="NCBI Taxonomy" id="71465"/>
    <lineage>
        <taxon>Eukaryota</taxon>
        <taxon>Metazoa</taxon>
        <taxon>Ecdysozoa</taxon>
        <taxon>Nematoda</taxon>
        <taxon>Chromadorea</taxon>
        <taxon>Rhabditida</taxon>
        <taxon>Rhabditina</taxon>
        <taxon>Rhabditomorpha</taxon>
        <taxon>Strongyloidea</taxon>
        <taxon>Strongylidae</taxon>
        <taxon>Cylicostephanus</taxon>
    </lineage>
</organism>
<feature type="compositionally biased region" description="Polar residues" evidence="1">
    <location>
        <begin position="1"/>
        <end position="16"/>
    </location>
</feature>
<feature type="region of interest" description="Disordered" evidence="1">
    <location>
        <begin position="220"/>
        <end position="241"/>
    </location>
</feature>
<name>A0A3P6T2Y0_CYLGO</name>